<reference evidence="1 2" key="1">
    <citation type="journal article" date="2024" name="BMC Biol.">
        <title>Comparative genomics of Ascetosporea gives new insight into the evolutionary basis for animal parasitism in Rhizaria.</title>
        <authorList>
            <person name="Hiltunen Thoren M."/>
            <person name="Onut-Brannstrom I."/>
            <person name="Alfjorden A."/>
            <person name="Peckova H."/>
            <person name="Swords F."/>
            <person name="Hooper C."/>
            <person name="Holzer A.S."/>
            <person name="Bass D."/>
            <person name="Burki F."/>
        </authorList>
    </citation>
    <scope>NUCLEOTIDE SEQUENCE [LARGE SCALE GENOMIC DNA]</scope>
    <source>
        <strain evidence="1">20-A016</strain>
    </source>
</reference>
<organism evidence="1 2">
    <name type="scientific">Bonamia ostreae</name>
    <dbReference type="NCBI Taxonomy" id="126728"/>
    <lineage>
        <taxon>Eukaryota</taxon>
        <taxon>Sar</taxon>
        <taxon>Rhizaria</taxon>
        <taxon>Endomyxa</taxon>
        <taxon>Ascetosporea</taxon>
        <taxon>Haplosporida</taxon>
        <taxon>Bonamia</taxon>
    </lineage>
</organism>
<proteinExistence type="predicted"/>
<protein>
    <submittedName>
        <fullName evidence="1">Uncharacterized protein</fullName>
    </submittedName>
</protein>
<dbReference type="Proteomes" id="UP001439008">
    <property type="component" value="Unassembled WGS sequence"/>
</dbReference>
<keyword evidence="2" id="KW-1185">Reference proteome</keyword>
<dbReference type="EMBL" id="JBDODL010004817">
    <property type="protein sequence ID" value="MES1923133.1"/>
    <property type="molecule type" value="Genomic_DNA"/>
</dbReference>
<name>A0ABV2ATY5_9EUKA</name>
<sequence>MTNPPTKKIDLEDKLIQILQCTTIIFEPSRSRYEPFCSHTVPSKPFGVPFPVQNLPFSSKSVRSLIPFFFYMIIRNSSVNHQWITTSHTKEM</sequence>
<gene>
    <name evidence="1" type="ORF">MHBO_004676</name>
</gene>
<evidence type="ECO:0000313" key="1">
    <source>
        <dbReference type="EMBL" id="MES1923133.1"/>
    </source>
</evidence>
<accession>A0ABV2ATY5</accession>
<evidence type="ECO:0000313" key="2">
    <source>
        <dbReference type="Proteomes" id="UP001439008"/>
    </source>
</evidence>
<comment type="caution">
    <text evidence="1">The sequence shown here is derived from an EMBL/GenBank/DDBJ whole genome shotgun (WGS) entry which is preliminary data.</text>
</comment>